<reference evidence="1" key="1">
    <citation type="journal article" date="2015" name="Nature">
        <title>Complex archaea that bridge the gap between prokaryotes and eukaryotes.</title>
        <authorList>
            <person name="Spang A."/>
            <person name="Saw J.H."/>
            <person name="Jorgensen S.L."/>
            <person name="Zaremba-Niedzwiedzka K."/>
            <person name="Martijn J."/>
            <person name="Lind A.E."/>
            <person name="van Eijk R."/>
            <person name="Schleper C."/>
            <person name="Guy L."/>
            <person name="Ettema T.J."/>
        </authorList>
    </citation>
    <scope>NUCLEOTIDE SEQUENCE</scope>
</reference>
<proteinExistence type="predicted"/>
<organism evidence="1">
    <name type="scientific">marine sediment metagenome</name>
    <dbReference type="NCBI Taxonomy" id="412755"/>
    <lineage>
        <taxon>unclassified sequences</taxon>
        <taxon>metagenomes</taxon>
        <taxon>ecological metagenomes</taxon>
    </lineage>
</organism>
<sequence>GIIVLSIGDLAGAAAAVTLDQATDSSGTGSKTLGFDYMYRSGQRLKFTGRSAANFTVGEDVAGTTSTHSMTVTHVSSDQLTGYVITAGSGTGTTWTDGEILTGGTSGATASADGTGTDEDIQVQVVVGSDTFSIDTLTFKQYVIMIDHTMLDADNDFNHFQLDIADAASSETQGSAIFIPLSMRTRTSPPISLIGAQKTV</sequence>
<dbReference type="AlphaFoldDB" id="A0A0F9KWP9"/>
<protein>
    <submittedName>
        <fullName evidence="1">Uncharacterized protein</fullName>
    </submittedName>
</protein>
<name>A0A0F9KWP9_9ZZZZ</name>
<comment type="caution">
    <text evidence="1">The sequence shown here is derived from an EMBL/GenBank/DDBJ whole genome shotgun (WGS) entry which is preliminary data.</text>
</comment>
<gene>
    <name evidence="1" type="ORF">LCGC14_1652520</name>
</gene>
<accession>A0A0F9KWP9</accession>
<evidence type="ECO:0000313" key="1">
    <source>
        <dbReference type="EMBL" id="KKM19740.1"/>
    </source>
</evidence>
<dbReference type="EMBL" id="LAZR01013918">
    <property type="protein sequence ID" value="KKM19740.1"/>
    <property type="molecule type" value="Genomic_DNA"/>
</dbReference>
<feature type="non-terminal residue" evidence="1">
    <location>
        <position position="1"/>
    </location>
</feature>